<protein>
    <submittedName>
        <fullName evidence="1">Amidohydrolase</fullName>
    </submittedName>
</protein>
<name>A0ABU3AQ24_9ACTN</name>
<dbReference type="PANTHER" id="PTHR30575:SF0">
    <property type="entry name" value="XAA-ARG DIPEPTIDASE"/>
    <property type="match status" value="1"/>
</dbReference>
<dbReference type="RefSeq" id="WP_311573866.1">
    <property type="nucleotide sequence ID" value="NZ_JAVRFH010000017.1"/>
</dbReference>
<dbReference type="InterPro" id="IPR036264">
    <property type="entry name" value="Bact_exopeptidase_dim_dom"/>
</dbReference>
<proteinExistence type="predicted"/>
<evidence type="ECO:0000313" key="1">
    <source>
        <dbReference type="EMBL" id="MDT0612261.1"/>
    </source>
</evidence>
<dbReference type="Pfam" id="PF01546">
    <property type="entry name" value="Peptidase_M20"/>
    <property type="match status" value="1"/>
</dbReference>
<dbReference type="Gene3D" id="3.30.70.360">
    <property type="match status" value="1"/>
</dbReference>
<dbReference type="EMBL" id="JAVRFH010000017">
    <property type="protein sequence ID" value="MDT0612261.1"/>
    <property type="molecule type" value="Genomic_DNA"/>
</dbReference>
<evidence type="ECO:0000313" key="2">
    <source>
        <dbReference type="Proteomes" id="UP001180724"/>
    </source>
</evidence>
<dbReference type="NCBIfam" id="TIGR01891">
    <property type="entry name" value="amidohydrolases"/>
    <property type="match status" value="1"/>
</dbReference>
<dbReference type="InterPro" id="IPR002933">
    <property type="entry name" value="Peptidase_M20"/>
</dbReference>
<accession>A0ABU3AQ24</accession>
<dbReference type="InterPro" id="IPR017439">
    <property type="entry name" value="Amidohydrolase"/>
</dbReference>
<dbReference type="InterPro" id="IPR006311">
    <property type="entry name" value="TAT_signal"/>
</dbReference>
<dbReference type="SUPFAM" id="SSF55031">
    <property type="entry name" value="Bacterial exopeptidase dimerisation domain"/>
    <property type="match status" value="1"/>
</dbReference>
<dbReference type="Proteomes" id="UP001180724">
    <property type="component" value="Unassembled WGS sequence"/>
</dbReference>
<comment type="caution">
    <text evidence="1">The sequence shown here is derived from an EMBL/GenBank/DDBJ whole genome shotgun (WGS) entry which is preliminary data.</text>
</comment>
<organism evidence="1 2">
    <name type="scientific">Streptomyces lancefieldiae</name>
    <dbReference type="NCBI Taxonomy" id="3075520"/>
    <lineage>
        <taxon>Bacteria</taxon>
        <taxon>Bacillati</taxon>
        <taxon>Actinomycetota</taxon>
        <taxon>Actinomycetes</taxon>
        <taxon>Kitasatosporales</taxon>
        <taxon>Streptomycetaceae</taxon>
        <taxon>Streptomyces</taxon>
    </lineage>
</organism>
<sequence>MYTPNDPEAPVCDLHDPNEHSHEATAASGLSRRQIVQLLGAAGIATTAVTATADPAVAATVDSAVGVTEAEAAAYTPPEGLAEDSAAKRTALAWIEQHASRITDLNDEIWEQAELSLREWNSSLAQADFLRKSGFDIEFGTAGFPTAFTATYRQGKGGPAIGFSGEYDALPGLSQKAGAGEHDPREYVHDPFAPGYGPGHGCGHCALGTAAVAAAAAVAEAARRHRLDVTVKFFGSTAEEQLIGKTYAVSQGVYDGLDAFLDWHPSTGNATGWGTSNAMTAITFTFLGVAGHGGTPLGNKSALDAAVMMASMSEFLREESMGPSARLHWVINNGGDIPNVTPEIAQISYYVREGSVERVNSLLEKVIAVSEAAARASSTSVQHKITSACWNQLPSKAFAELMYDNMRQIGPPEFSAEAQRLAKELQKSLGLPESGLHDKISELAPPNPVFLGGGSTDVADISWQVPTVSMGAALAPIGTKMHTWSTASCAGSTPGHAAVRAAAKYLAATAVDLLVKPELLRGLKEEFDKRRGGVEWRTALPEGYEPPMYEPPAWFLKRTGQSWPPQNITWPPRRIVSKEKFSSLGPALQPQT</sequence>
<dbReference type="PROSITE" id="PS51318">
    <property type="entry name" value="TAT"/>
    <property type="match status" value="1"/>
</dbReference>
<gene>
    <name evidence="1" type="ORF">RM812_18870</name>
</gene>
<reference evidence="1" key="1">
    <citation type="submission" date="2024-05" db="EMBL/GenBank/DDBJ databases">
        <title>30 novel species of actinomycetes from the DSMZ collection.</title>
        <authorList>
            <person name="Nouioui I."/>
        </authorList>
    </citation>
    <scope>NUCLEOTIDE SEQUENCE</scope>
    <source>
        <strain evidence="1">DSM 40712</strain>
    </source>
</reference>
<keyword evidence="2" id="KW-1185">Reference proteome</keyword>
<dbReference type="PANTHER" id="PTHR30575">
    <property type="entry name" value="PEPTIDASE M20"/>
    <property type="match status" value="1"/>
</dbReference>
<dbReference type="SUPFAM" id="SSF53187">
    <property type="entry name" value="Zn-dependent exopeptidases"/>
    <property type="match status" value="1"/>
</dbReference>
<dbReference type="InterPro" id="IPR052030">
    <property type="entry name" value="Peptidase_M20/M20A_hydrolases"/>
</dbReference>
<dbReference type="Gene3D" id="3.40.630.10">
    <property type="entry name" value="Zn peptidases"/>
    <property type="match status" value="1"/>
</dbReference>